<protein>
    <submittedName>
        <fullName evidence="1">Uncharacterized protein</fullName>
    </submittedName>
</protein>
<reference evidence="1" key="1">
    <citation type="journal article" date="2020" name="Nature">
        <title>Giant virus diversity and host interactions through global metagenomics.</title>
        <authorList>
            <person name="Schulz F."/>
            <person name="Roux S."/>
            <person name="Paez-Espino D."/>
            <person name="Jungbluth S."/>
            <person name="Walsh D.A."/>
            <person name="Denef V.J."/>
            <person name="McMahon K.D."/>
            <person name="Konstantinidis K.T."/>
            <person name="Eloe-Fadrosh E.A."/>
            <person name="Kyrpides N.C."/>
            <person name="Woyke T."/>
        </authorList>
    </citation>
    <scope>NUCLEOTIDE SEQUENCE</scope>
    <source>
        <strain evidence="1">GVMAG-S-3300013014-104</strain>
    </source>
</reference>
<organism evidence="1">
    <name type="scientific">viral metagenome</name>
    <dbReference type="NCBI Taxonomy" id="1070528"/>
    <lineage>
        <taxon>unclassified sequences</taxon>
        <taxon>metagenomes</taxon>
        <taxon>organismal metagenomes</taxon>
    </lineage>
</organism>
<dbReference type="EMBL" id="MN740945">
    <property type="protein sequence ID" value="QHU19144.1"/>
    <property type="molecule type" value="Genomic_DNA"/>
</dbReference>
<sequence>MGAGSHGKTSTIFYRRGVPNQFIDFGLISSGNYAVFQPARPGFFTPFFRRSISNFISISR</sequence>
<proteinExistence type="predicted"/>
<name>A0A6C0KRV2_9ZZZZ</name>
<evidence type="ECO:0000313" key="1">
    <source>
        <dbReference type="EMBL" id="QHU19144.1"/>
    </source>
</evidence>
<dbReference type="AlphaFoldDB" id="A0A6C0KRV2"/>
<accession>A0A6C0KRV2</accession>